<dbReference type="SUPFAM" id="SSF69635">
    <property type="entry name" value="Type III secretory system chaperone-like"/>
    <property type="match status" value="1"/>
</dbReference>
<dbReference type="Gene3D" id="3.40.50.2000">
    <property type="entry name" value="Glycogen Phosphorylase B"/>
    <property type="match status" value="1"/>
</dbReference>
<name>A0ABQ6JLD1_9ACTN</name>
<dbReference type="EMBL" id="BSUZ01000001">
    <property type="protein sequence ID" value="GMA87595.1"/>
    <property type="molecule type" value="Genomic_DNA"/>
</dbReference>
<reference evidence="5" key="1">
    <citation type="journal article" date="2019" name="Int. J. Syst. Evol. Microbiol.">
        <title>The Global Catalogue of Microorganisms (GCM) 10K type strain sequencing project: providing services to taxonomists for standard genome sequencing and annotation.</title>
        <authorList>
            <consortium name="The Broad Institute Genomics Platform"/>
            <consortium name="The Broad Institute Genome Sequencing Center for Infectious Disease"/>
            <person name="Wu L."/>
            <person name="Ma J."/>
        </authorList>
    </citation>
    <scope>NUCLEOTIDE SEQUENCE [LARGE SCALE GENOMIC DNA]</scope>
    <source>
        <strain evidence="5">NBRC 108730</strain>
    </source>
</reference>
<evidence type="ECO:0000313" key="4">
    <source>
        <dbReference type="EMBL" id="GMA87595.1"/>
    </source>
</evidence>
<comment type="caution">
    <text evidence="4">The sequence shown here is derived from an EMBL/GenBank/DDBJ whole genome shotgun (WGS) entry which is preliminary data.</text>
</comment>
<dbReference type="Proteomes" id="UP001157017">
    <property type="component" value="Unassembled WGS sequence"/>
</dbReference>
<dbReference type="InterPro" id="IPR050194">
    <property type="entry name" value="Glycosyltransferase_grp1"/>
</dbReference>
<evidence type="ECO:0000256" key="1">
    <source>
        <dbReference type="ARBA" id="ARBA00022679"/>
    </source>
</evidence>
<evidence type="ECO:0000259" key="3">
    <source>
        <dbReference type="Pfam" id="PF00534"/>
    </source>
</evidence>
<keyword evidence="1" id="KW-0808">Transferase</keyword>
<dbReference type="Pfam" id="PF00534">
    <property type="entry name" value="Glycos_transf_1"/>
    <property type="match status" value="1"/>
</dbReference>
<feature type="compositionally biased region" description="Basic residues" evidence="2">
    <location>
        <begin position="81"/>
        <end position="100"/>
    </location>
</feature>
<dbReference type="Pfam" id="PF10722">
    <property type="entry name" value="YbjN"/>
    <property type="match status" value="1"/>
</dbReference>
<dbReference type="InterPro" id="IPR001296">
    <property type="entry name" value="Glyco_trans_1"/>
</dbReference>
<proteinExistence type="predicted"/>
<dbReference type="SUPFAM" id="SSF53756">
    <property type="entry name" value="UDP-Glycosyltransferase/glycogen phosphorylase"/>
    <property type="match status" value="1"/>
</dbReference>
<keyword evidence="5" id="KW-1185">Reference proteome</keyword>
<dbReference type="PANTHER" id="PTHR45947">
    <property type="entry name" value="SULFOQUINOVOSYL TRANSFERASE SQD2"/>
    <property type="match status" value="1"/>
</dbReference>
<evidence type="ECO:0000313" key="5">
    <source>
        <dbReference type="Proteomes" id="UP001157017"/>
    </source>
</evidence>
<accession>A0ABQ6JLD1</accession>
<dbReference type="Gene3D" id="3.30.1460.10">
    <property type="match status" value="1"/>
</dbReference>
<organism evidence="4 5">
    <name type="scientific">Angustibacter aerolatus</name>
    <dbReference type="NCBI Taxonomy" id="1162965"/>
    <lineage>
        <taxon>Bacteria</taxon>
        <taxon>Bacillati</taxon>
        <taxon>Actinomycetota</taxon>
        <taxon>Actinomycetes</taxon>
        <taxon>Kineosporiales</taxon>
        <taxon>Kineosporiaceae</taxon>
    </lineage>
</organism>
<protein>
    <recommendedName>
        <fullName evidence="3">Glycosyl transferase family 1 domain-containing protein</fullName>
    </recommendedName>
</protein>
<gene>
    <name evidence="4" type="ORF">GCM10025868_28450</name>
</gene>
<evidence type="ECO:0000256" key="2">
    <source>
        <dbReference type="SAM" id="MobiDB-lite"/>
    </source>
</evidence>
<sequence length="279" mass="29795">MPSHSESFGLVALEAQACGTPVVAAAVGGLCEAVRDGESGLLVDGHEPGAWATALARVLDDDVLRARLGAGAVRQAARYSLGRHGRPPRRGVRRGHRRARPAAGAGAAVQPADPAVSERERVEALVLDQATASGVEHERGARPGEVVATLPGEHKQRTTVSLLVGDHSLSASAFVVRRPDERVEEFQGWLLRRNARLQGVAFCQDADGDVYLVGRLPLVGVTPETFDGLLGTLLDVADSSFDPLLGIGFLTAMRREWAWRVSRGESTRNLDAFRHLLAD</sequence>
<dbReference type="InterPro" id="IPR019660">
    <property type="entry name" value="Put_sensory_transdc_reg_YbjN"/>
</dbReference>
<dbReference type="PANTHER" id="PTHR45947:SF3">
    <property type="entry name" value="SULFOQUINOVOSYL TRANSFERASE SQD2"/>
    <property type="match status" value="1"/>
</dbReference>
<feature type="domain" description="Glycosyl transferase family 1" evidence="3">
    <location>
        <begin position="1"/>
        <end position="72"/>
    </location>
</feature>
<feature type="region of interest" description="Disordered" evidence="2">
    <location>
        <begin position="80"/>
        <end position="114"/>
    </location>
</feature>